<dbReference type="InterPro" id="IPR056884">
    <property type="entry name" value="NPHP3-like_N"/>
</dbReference>
<dbReference type="PANTHER" id="PTHR10039:SF17">
    <property type="entry name" value="FUNGAL STAND N-TERMINAL GOODBYE DOMAIN-CONTAINING PROTEIN-RELATED"/>
    <property type="match status" value="1"/>
</dbReference>
<dbReference type="SUPFAM" id="SSF52540">
    <property type="entry name" value="P-loop containing nucleoside triphosphate hydrolases"/>
    <property type="match status" value="1"/>
</dbReference>
<gene>
    <name evidence="3" type="ORF">BDN70DRAFT_995380</name>
</gene>
<dbReference type="PANTHER" id="PTHR10039">
    <property type="entry name" value="AMELOGENIN"/>
    <property type="match status" value="1"/>
</dbReference>
<dbReference type="Gene3D" id="3.40.50.300">
    <property type="entry name" value="P-loop containing nucleotide triphosphate hydrolases"/>
    <property type="match status" value="1"/>
</dbReference>
<dbReference type="OrthoDB" id="4760524at2759"/>
<comment type="caution">
    <text evidence="3">The sequence shown here is derived from an EMBL/GenBank/DDBJ whole genome shotgun (WGS) entry which is preliminary data.</text>
</comment>
<dbReference type="Proteomes" id="UP000807469">
    <property type="component" value="Unassembled WGS sequence"/>
</dbReference>
<protein>
    <recommendedName>
        <fullName evidence="2">Nephrocystin 3-like N-terminal domain-containing protein</fullName>
    </recommendedName>
</protein>
<reference evidence="3" key="1">
    <citation type="submission" date="2020-11" db="EMBL/GenBank/DDBJ databases">
        <authorList>
            <consortium name="DOE Joint Genome Institute"/>
            <person name="Ahrendt S."/>
            <person name="Riley R."/>
            <person name="Andreopoulos W."/>
            <person name="Labutti K."/>
            <person name="Pangilinan J."/>
            <person name="Ruiz-Duenas F.J."/>
            <person name="Barrasa J.M."/>
            <person name="Sanchez-Garcia M."/>
            <person name="Camarero S."/>
            <person name="Miyauchi S."/>
            <person name="Serrano A."/>
            <person name="Linde D."/>
            <person name="Babiker R."/>
            <person name="Drula E."/>
            <person name="Ayuso-Fernandez I."/>
            <person name="Pacheco R."/>
            <person name="Padilla G."/>
            <person name="Ferreira P."/>
            <person name="Barriuso J."/>
            <person name="Kellner H."/>
            <person name="Castanera R."/>
            <person name="Alfaro M."/>
            <person name="Ramirez L."/>
            <person name="Pisabarro A.G."/>
            <person name="Kuo A."/>
            <person name="Tritt A."/>
            <person name="Lipzen A."/>
            <person name="He G."/>
            <person name="Yan M."/>
            <person name="Ng V."/>
            <person name="Cullen D."/>
            <person name="Martin F."/>
            <person name="Rosso M.-N."/>
            <person name="Henrissat B."/>
            <person name="Hibbett D."/>
            <person name="Martinez A.T."/>
            <person name="Grigoriev I.V."/>
        </authorList>
    </citation>
    <scope>NUCLEOTIDE SEQUENCE</scope>
    <source>
        <strain evidence="3">CIRM-BRFM 674</strain>
    </source>
</reference>
<name>A0A9P5YW62_9AGAR</name>
<evidence type="ECO:0000313" key="3">
    <source>
        <dbReference type="EMBL" id="KAF9476837.1"/>
    </source>
</evidence>
<organism evidence="3 4">
    <name type="scientific">Pholiota conissans</name>
    <dbReference type="NCBI Taxonomy" id="109636"/>
    <lineage>
        <taxon>Eukaryota</taxon>
        <taxon>Fungi</taxon>
        <taxon>Dikarya</taxon>
        <taxon>Basidiomycota</taxon>
        <taxon>Agaricomycotina</taxon>
        <taxon>Agaricomycetes</taxon>
        <taxon>Agaricomycetidae</taxon>
        <taxon>Agaricales</taxon>
        <taxon>Agaricineae</taxon>
        <taxon>Strophariaceae</taxon>
        <taxon>Pholiota</taxon>
    </lineage>
</organism>
<keyword evidence="4" id="KW-1185">Reference proteome</keyword>
<dbReference type="EMBL" id="MU155280">
    <property type="protein sequence ID" value="KAF9476837.1"/>
    <property type="molecule type" value="Genomic_DNA"/>
</dbReference>
<proteinExistence type="predicted"/>
<dbReference type="Pfam" id="PF24883">
    <property type="entry name" value="NPHP3_N"/>
    <property type="match status" value="1"/>
</dbReference>
<keyword evidence="1" id="KW-0677">Repeat</keyword>
<evidence type="ECO:0000259" key="2">
    <source>
        <dbReference type="Pfam" id="PF24883"/>
    </source>
</evidence>
<accession>A0A9P5YW62</accession>
<sequence>MFTHNRNIIITGGGFSNTTVHRIISPFERLENASALSALHDSSARFDAPKCHPNTRVAILEYIMGWIFGRNDPDALIRWLYGPAGAGKSAILQTIAERCAARNSILASFFFGRTDPMRNTVERLIPTIACQIIITLPETRPYVERAIENDPLVFHKSIATQLQTLIIHPLNQFYASELLRGTETYPHLILIDGLDECNDPKMQSMILRAFADALRVRQFPLILLIASRPEQNISLTFNSPPLAGLWKSLVLDDTYKPNNDIRLFLVDSFQEIKSTHPHRNLIPDAWPYQSDIDRLVEKSSGQFIFASVVAKYVSALHDRPPNRLEVIMGLRSAGHEVPFAELDVLYMHLLQSCPNVSKVMQILRVVLTGFTRSDRIEEMLNFDYGDIEVALGPLTSIVGILYFNGIHLLHASFSDFLVDSTRSAHFHINLQAVREDMLLTFVTNSMNPHLIPNNKDVFGLSSMAELLQSTLIDAEQLTDNMRTTLMKLSLPELWNAWGSQIDGNTQISRPLHRMEFVCGILDCFKLIGIGFHKNSSTEEYLMAYQHHVSCFAPIFRSNFERYYLETDLIHLAIIVFIYPEHMRQQEGWGMLCDCHMSMILQQLLQLTDNLIRIDECALEMTSMFLSSGYDHFIHLWNQIPRHTYGQTALRILQVLCSHRPRSIPASLCPQNGSMSIRHIRYLRWRREQRYRHGVKLVMPKVYNTRHFPPELPIAVRVGLEVLPALLLQSPESTDLSEFIRNNGKNIAFISKLTRKAIRAMHEYLDQVHEDA</sequence>
<dbReference type="InterPro" id="IPR027417">
    <property type="entry name" value="P-loop_NTPase"/>
</dbReference>
<evidence type="ECO:0000313" key="4">
    <source>
        <dbReference type="Proteomes" id="UP000807469"/>
    </source>
</evidence>
<dbReference type="AlphaFoldDB" id="A0A9P5YW62"/>
<evidence type="ECO:0000256" key="1">
    <source>
        <dbReference type="ARBA" id="ARBA00022737"/>
    </source>
</evidence>
<feature type="domain" description="Nephrocystin 3-like N-terminal" evidence="2">
    <location>
        <begin position="74"/>
        <end position="228"/>
    </location>
</feature>